<comment type="subcellular location">
    <subcellularLocation>
        <location evidence="1 4">Nucleus</location>
    </subcellularLocation>
</comment>
<organism evidence="5 6">
    <name type="scientific">Citrus x changshan-huyou</name>
    <dbReference type="NCBI Taxonomy" id="2935761"/>
    <lineage>
        <taxon>Eukaryota</taxon>
        <taxon>Viridiplantae</taxon>
        <taxon>Streptophyta</taxon>
        <taxon>Embryophyta</taxon>
        <taxon>Tracheophyta</taxon>
        <taxon>Spermatophyta</taxon>
        <taxon>Magnoliopsida</taxon>
        <taxon>eudicotyledons</taxon>
        <taxon>Gunneridae</taxon>
        <taxon>Pentapetalae</taxon>
        <taxon>rosids</taxon>
        <taxon>malvids</taxon>
        <taxon>Sapindales</taxon>
        <taxon>Rutaceae</taxon>
        <taxon>Aurantioideae</taxon>
        <taxon>Citrus</taxon>
    </lineage>
</organism>
<comment type="function">
    <text evidence="4">DNA-dependent RNA polymerase which catalyzes the transcription of DNA into RNA using the four ribonucleoside triphosphates as substrates.</text>
</comment>
<accession>A0AAP0LRF8</accession>
<dbReference type="GO" id="GO:0006352">
    <property type="term" value="P:DNA-templated transcription initiation"/>
    <property type="evidence" value="ECO:0007669"/>
    <property type="project" value="UniProtKB-UniRule"/>
</dbReference>
<dbReference type="InterPro" id="IPR045113">
    <property type="entry name" value="Rpb7-like"/>
</dbReference>
<dbReference type="InterPro" id="IPR036898">
    <property type="entry name" value="RNA_pol_Rpb7-like_N_sf"/>
</dbReference>
<dbReference type="GO" id="GO:0005634">
    <property type="term" value="C:nucleus"/>
    <property type="evidence" value="ECO:0007669"/>
    <property type="project" value="UniProtKB-SubCell"/>
</dbReference>
<proteinExistence type="predicted"/>
<evidence type="ECO:0000313" key="6">
    <source>
        <dbReference type="Proteomes" id="UP001428341"/>
    </source>
</evidence>
<evidence type="ECO:0000313" key="5">
    <source>
        <dbReference type="EMBL" id="KAK9182744.1"/>
    </source>
</evidence>
<dbReference type="Proteomes" id="UP001428341">
    <property type="component" value="Unassembled WGS sequence"/>
</dbReference>
<evidence type="ECO:0000256" key="2">
    <source>
        <dbReference type="ARBA" id="ARBA00022478"/>
    </source>
</evidence>
<dbReference type="PANTHER" id="PTHR12709:SF6">
    <property type="entry name" value="DNA-DIRECTED RNA POLYMERASE SUBUNIT 7-LIKE PROTEIN"/>
    <property type="match status" value="1"/>
</dbReference>
<gene>
    <name evidence="5" type="ORF">WN944_025890</name>
</gene>
<evidence type="ECO:0000256" key="1">
    <source>
        <dbReference type="ARBA" id="ARBA00004123"/>
    </source>
</evidence>
<reference evidence="5 6" key="1">
    <citation type="submission" date="2024-05" db="EMBL/GenBank/DDBJ databases">
        <title>Haplotype-resolved chromosome-level genome assembly of Huyou (Citrus changshanensis).</title>
        <authorList>
            <person name="Miao C."/>
            <person name="Chen W."/>
            <person name="Wu Y."/>
            <person name="Wang L."/>
            <person name="Zhao S."/>
            <person name="Grierson D."/>
            <person name="Xu C."/>
            <person name="Chen K."/>
        </authorList>
    </citation>
    <scope>NUCLEOTIDE SEQUENCE [LARGE SCALE GENOMIC DNA]</scope>
    <source>
        <strain evidence="5">01-14</strain>
        <tissue evidence="5">Leaf</tissue>
    </source>
</reference>
<sequence>MAQLGLHTVVSASLGEMFFEVELLRDVSVPAKSLDRNGLRVPQRYIVKRLLNGLINEKACKDHCYFLSVTNLKSIDREQGTVNESRVVFFPVTFLCRTFLPIKGEILHGVIYATYSFGVILRCGRVVL</sequence>
<dbReference type="Gene3D" id="3.30.1490.120">
    <property type="entry name" value="RNA polymerase Rpb7-like, N-terminal domain"/>
    <property type="match status" value="1"/>
</dbReference>
<evidence type="ECO:0000256" key="3">
    <source>
        <dbReference type="ARBA" id="ARBA00023163"/>
    </source>
</evidence>
<evidence type="ECO:0000256" key="4">
    <source>
        <dbReference type="RuleBase" id="RU369086"/>
    </source>
</evidence>
<dbReference type="GO" id="GO:0003727">
    <property type="term" value="F:single-stranded RNA binding"/>
    <property type="evidence" value="ECO:0007669"/>
    <property type="project" value="TreeGrafter"/>
</dbReference>
<comment type="caution">
    <text evidence="5">The sequence shown here is derived from an EMBL/GenBank/DDBJ whole genome shotgun (WGS) entry which is preliminary data.</text>
</comment>
<dbReference type="GO" id="GO:0003697">
    <property type="term" value="F:single-stranded DNA binding"/>
    <property type="evidence" value="ECO:0007669"/>
    <property type="project" value="TreeGrafter"/>
</dbReference>
<keyword evidence="6" id="KW-1185">Reference proteome</keyword>
<dbReference type="PANTHER" id="PTHR12709">
    <property type="entry name" value="DNA-DIRECTED RNA POLYMERASE II, III"/>
    <property type="match status" value="1"/>
</dbReference>
<keyword evidence="4" id="KW-0539">Nucleus</keyword>
<dbReference type="AlphaFoldDB" id="A0AAP0LRF8"/>
<dbReference type="GO" id="GO:0000428">
    <property type="term" value="C:DNA-directed RNA polymerase complex"/>
    <property type="evidence" value="ECO:0007669"/>
    <property type="project" value="UniProtKB-KW"/>
</dbReference>
<protein>
    <recommendedName>
        <fullName evidence="4">DNA-directed RNA polymerase subunit</fullName>
    </recommendedName>
</protein>
<dbReference type="EMBL" id="JBCGBO010000024">
    <property type="protein sequence ID" value="KAK9182744.1"/>
    <property type="molecule type" value="Genomic_DNA"/>
</dbReference>
<keyword evidence="2 4" id="KW-0240">DNA-directed RNA polymerase</keyword>
<dbReference type="SUPFAM" id="SSF88798">
    <property type="entry name" value="N-terminal, heterodimerisation domain of RBP7 (RpoE)"/>
    <property type="match status" value="1"/>
</dbReference>
<name>A0AAP0LRF8_9ROSI</name>
<keyword evidence="3 4" id="KW-0804">Transcription</keyword>